<evidence type="ECO:0000313" key="3">
    <source>
        <dbReference type="Proteomes" id="UP000308092"/>
    </source>
</evidence>
<evidence type="ECO:0000256" key="1">
    <source>
        <dbReference type="SAM" id="SignalP"/>
    </source>
</evidence>
<evidence type="ECO:0000313" key="2">
    <source>
        <dbReference type="EMBL" id="THC87381.1"/>
    </source>
</evidence>
<gene>
    <name evidence="2" type="ORF">EYZ11_013172</name>
</gene>
<dbReference type="AlphaFoldDB" id="A0A4S3J3S3"/>
<accession>A0A4S3J3S3</accession>
<dbReference type="EMBL" id="SOSA01001250">
    <property type="protein sequence ID" value="THC87381.1"/>
    <property type="molecule type" value="Genomic_DNA"/>
</dbReference>
<proteinExistence type="predicted"/>
<feature type="chain" id="PRO_5020671372" description="Secreted protein" evidence="1">
    <location>
        <begin position="21"/>
        <end position="61"/>
    </location>
</feature>
<keyword evidence="3" id="KW-1185">Reference proteome</keyword>
<reference evidence="2 3" key="1">
    <citation type="submission" date="2019-03" db="EMBL/GenBank/DDBJ databases">
        <title>The genome sequence of a newly discovered highly antifungal drug resistant Aspergillus species, Aspergillus tanneri NIH 1004.</title>
        <authorList>
            <person name="Mounaud S."/>
            <person name="Singh I."/>
            <person name="Joardar V."/>
            <person name="Pakala S."/>
            <person name="Pakala S."/>
            <person name="Venepally P."/>
            <person name="Hoover J."/>
            <person name="Nierman W."/>
            <person name="Chung J."/>
            <person name="Losada L."/>
        </authorList>
    </citation>
    <scope>NUCLEOTIDE SEQUENCE [LARGE SCALE GENOMIC DNA]</scope>
    <source>
        <strain evidence="2 3">NIH1004</strain>
    </source>
</reference>
<protein>
    <recommendedName>
        <fullName evidence="4">Secreted protein</fullName>
    </recommendedName>
</protein>
<feature type="signal peptide" evidence="1">
    <location>
        <begin position="1"/>
        <end position="20"/>
    </location>
</feature>
<name>A0A4S3J3S3_9EURO</name>
<dbReference type="VEuPathDB" id="FungiDB:EYZ11_013172"/>
<evidence type="ECO:0008006" key="4">
    <source>
        <dbReference type="Google" id="ProtNLM"/>
    </source>
</evidence>
<comment type="caution">
    <text evidence="2">The sequence shown here is derived from an EMBL/GenBank/DDBJ whole genome shotgun (WGS) entry which is preliminary data.</text>
</comment>
<dbReference type="Proteomes" id="UP000308092">
    <property type="component" value="Unassembled WGS sequence"/>
</dbReference>
<sequence>MLDRLPTFALLLMLTVFVRQIPDHAMDGPLLVPTYSPFPSSAATRGNAVCHMRRTFYRFSS</sequence>
<organism evidence="2 3">
    <name type="scientific">Aspergillus tanneri</name>
    <dbReference type="NCBI Taxonomy" id="1220188"/>
    <lineage>
        <taxon>Eukaryota</taxon>
        <taxon>Fungi</taxon>
        <taxon>Dikarya</taxon>
        <taxon>Ascomycota</taxon>
        <taxon>Pezizomycotina</taxon>
        <taxon>Eurotiomycetes</taxon>
        <taxon>Eurotiomycetidae</taxon>
        <taxon>Eurotiales</taxon>
        <taxon>Aspergillaceae</taxon>
        <taxon>Aspergillus</taxon>
        <taxon>Aspergillus subgen. Circumdati</taxon>
    </lineage>
</organism>
<keyword evidence="1" id="KW-0732">Signal</keyword>